<dbReference type="Pfam" id="PF00240">
    <property type="entry name" value="ubiquitin"/>
    <property type="match status" value="1"/>
</dbReference>
<dbReference type="SUPFAM" id="SSF54236">
    <property type="entry name" value="Ubiquitin-like"/>
    <property type="match status" value="1"/>
</dbReference>
<evidence type="ECO:0000259" key="2">
    <source>
        <dbReference type="PROSITE" id="PS50053"/>
    </source>
</evidence>
<dbReference type="PROSITE" id="PS50053">
    <property type="entry name" value="UBIQUITIN_2"/>
    <property type="match status" value="1"/>
</dbReference>
<keyword evidence="1" id="KW-1017">Isopeptide bond</keyword>
<name>V4L9G3_EUTSA</name>
<keyword evidence="4" id="KW-1185">Reference proteome</keyword>
<feature type="domain" description="Ubiquitin-like" evidence="2">
    <location>
        <begin position="53"/>
        <end position="127"/>
    </location>
</feature>
<dbReference type="InterPro" id="IPR050158">
    <property type="entry name" value="Ubiquitin_ubiquitin-like"/>
</dbReference>
<accession>V4L9G3</accession>
<feature type="non-terminal residue" evidence="3">
    <location>
        <position position="127"/>
    </location>
</feature>
<dbReference type="SMART" id="SM00213">
    <property type="entry name" value="UBQ"/>
    <property type="match status" value="1"/>
</dbReference>
<evidence type="ECO:0000256" key="1">
    <source>
        <dbReference type="ARBA" id="ARBA00022499"/>
    </source>
</evidence>
<dbReference type="STRING" id="72664.V4L9G3"/>
<dbReference type="OrthoDB" id="1052832at2759"/>
<evidence type="ECO:0000313" key="4">
    <source>
        <dbReference type="Proteomes" id="UP000030689"/>
    </source>
</evidence>
<dbReference type="AlphaFoldDB" id="V4L9G3"/>
<dbReference type="Gramene" id="ESQ47025">
    <property type="protein sequence ID" value="ESQ47025"/>
    <property type="gene ID" value="EUTSA_v10028077mg"/>
</dbReference>
<dbReference type="eggNOG" id="KOG0001">
    <property type="taxonomic scope" value="Eukaryota"/>
</dbReference>
<dbReference type="InterPro" id="IPR029071">
    <property type="entry name" value="Ubiquitin-like_domsf"/>
</dbReference>
<organism evidence="3 4">
    <name type="scientific">Eutrema salsugineum</name>
    <name type="common">Saltwater cress</name>
    <name type="synonym">Sisymbrium salsugineum</name>
    <dbReference type="NCBI Taxonomy" id="72664"/>
    <lineage>
        <taxon>Eukaryota</taxon>
        <taxon>Viridiplantae</taxon>
        <taxon>Streptophyta</taxon>
        <taxon>Embryophyta</taxon>
        <taxon>Tracheophyta</taxon>
        <taxon>Spermatophyta</taxon>
        <taxon>Magnoliopsida</taxon>
        <taxon>eudicotyledons</taxon>
        <taxon>Gunneridae</taxon>
        <taxon>Pentapetalae</taxon>
        <taxon>rosids</taxon>
        <taxon>malvids</taxon>
        <taxon>Brassicales</taxon>
        <taxon>Brassicaceae</taxon>
        <taxon>Eutremeae</taxon>
        <taxon>Eutrema</taxon>
    </lineage>
</organism>
<dbReference type="PANTHER" id="PTHR10666">
    <property type="entry name" value="UBIQUITIN"/>
    <property type="match status" value="1"/>
</dbReference>
<dbReference type="Gene3D" id="3.10.20.90">
    <property type="entry name" value="Phosphatidylinositol 3-kinase Catalytic Subunit, Chain A, domain 1"/>
    <property type="match status" value="1"/>
</dbReference>
<gene>
    <name evidence="3" type="ORF">EUTSA_v10028077mg</name>
</gene>
<protein>
    <recommendedName>
        <fullName evidence="2">Ubiquitin-like domain-containing protein</fullName>
    </recommendedName>
</protein>
<reference evidence="3 4" key="1">
    <citation type="journal article" date="2013" name="Front. Plant Sci.">
        <title>The Reference Genome of the Halophytic Plant Eutrema salsugineum.</title>
        <authorList>
            <person name="Yang R."/>
            <person name="Jarvis D.E."/>
            <person name="Chen H."/>
            <person name="Beilstein M.A."/>
            <person name="Grimwood J."/>
            <person name="Jenkins J."/>
            <person name="Shu S."/>
            <person name="Prochnik S."/>
            <person name="Xin M."/>
            <person name="Ma C."/>
            <person name="Schmutz J."/>
            <person name="Wing R.A."/>
            <person name="Mitchell-Olds T."/>
            <person name="Schumaker K.S."/>
            <person name="Wang X."/>
        </authorList>
    </citation>
    <scope>NUCLEOTIDE SEQUENCE [LARGE SCALE GENOMIC DNA]</scope>
</reference>
<dbReference type="GO" id="GO:0003729">
    <property type="term" value="F:mRNA binding"/>
    <property type="evidence" value="ECO:0007669"/>
    <property type="project" value="UniProtKB-ARBA"/>
</dbReference>
<dbReference type="KEGG" id="eus:EUTSA_v10028077mg"/>
<evidence type="ECO:0000313" key="3">
    <source>
        <dbReference type="EMBL" id="ESQ47025.1"/>
    </source>
</evidence>
<proteinExistence type="predicted"/>
<dbReference type="Proteomes" id="UP000030689">
    <property type="component" value="Unassembled WGS sequence"/>
</dbReference>
<dbReference type="EMBL" id="KI517416">
    <property type="protein sequence ID" value="ESQ47025.1"/>
    <property type="molecule type" value="Genomic_DNA"/>
</dbReference>
<dbReference type="InterPro" id="IPR000626">
    <property type="entry name" value="Ubiquitin-like_dom"/>
</dbReference>
<sequence length="127" mass="14482">MEISITTVNGKNINLEVDDSSNTIDLKIHGPTRQLVLRLGTEQDLDSDPKASMQIYVSTFELGTFNFMVERTETIEDVMAKIRHGEWAPILVDPKAFMLIFQGKELENRRTLADYRIKKDSTLVLLP</sequence>